<reference evidence="1" key="1">
    <citation type="submission" date="2016-04" db="EMBL/GenBank/DDBJ databases">
        <authorList>
            <person name="Evans L.H."/>
            <person name="Alamgir A."/>
            <person name="Owens N."/>
            <person name="Weber N.D."/>
            <person name="Virtaneva K."/>
            <person name="Barbian K."/>
            <person name="Babar A."/>
            <person name="Rosenke K."/>
        </authorList>
    </citation>
    <scope>NUCLEOTIDE SEQUENCE</scope>
    <source>
        <strain evidence="1">86</strain>
    </source>
</reference>
<gene>
    <name evidence="1" type="ORF">KL86CLO1_11377</name>
</gene>
<organism evidence="1">
    <name type="scientific">uncultured Eubacteriales bacterium</name>
    <dbReference type="NCBI Taxonomy" id="172733"/>
    <lineage>
        <taxon>Bacteria</taxon>
        <taxon>Bacillati</taxon>
        <taxon>Bacillota</taxon>
        <taxon>Clostridia</taxon>
        <taxon>Eubacteriales</taxon>
        <taxon>environmental samples</taxon>
    </lineage>
</organism>
<evidence type="ECO:0000313" key="1">
    <source>
        <dbReference type="EMBL" id="SBW00695.1"/>
    </source>
</evidence>
<accession>A0A212JN00</accession>
<sequence>MLDCAYFTEFTVMKLALTRESKNIDISLKPSNLLI</sequence>
<dbReference type="EMBL" id="FLUN01000001">
    <property type="protein sequence ID" value="SBW00695.1"/>
    <property type="molecule type" value="Genomic_DNA"/>
</dbReference>
<proteinExistence type="predicted"/>
<name>A0A212JN00_9FIRM</name>
<protein>
    <submittedName>
        <fullName evidence="1">Uncharacterized protein</fullName>
    </submittedName>
</protein>
<dbReference type="AlphaFoldDB" id="A0A212JN00"/>